<evidence type="ECO:0000313" key="1">
    <source>
        <dbReference type="EMBL" id="KAK2114433.1"/>
    </source>
</evidence>
<keyword evidence="2" id="KW-1185">Reference proteome</keyword>
<organism evidence="1 2">
    <name type="scientific">Saguinus oedipus</name>
    <name type="common">Cotton-top tamarin</name>
    <name type="synonym">Oedipomidas oedipus</name>
    <dbReference type="NCBI Taxonomy" id="9490"/>
    <lineage>
        <taxon>Eukaryota</taxon>
        <taxon>Metazoa</taxon>
        <taxon>Chordata</taxon>
        <taxon>Craniata</taxon>
        <taxon>Vertebrata</taxon>
        <taxon>Euteleostomi</taxon>
        <taxon>Mammalia</taxon>
        <taxon>Eutheria</taxon>
        <taxon>Euarchontoglires</taxon>
        <taxon>Primates</taxon>
        <taxon>Haplorrhini</taxon>
        <taxon>Platyrrhini</taxon>
        <taxon>Cebidae</taxon>
        <taxon>Callitrichinae</taxon>
        <taxon>Saguinus</taxon>
    </lineage>
</organism>
<name>A0ABQ9VYH5_SAGOE</name>
<dbReference type="Proteomes" id="UP001266305">
    <property type="component" value="Unassembled WGS sequence"/>
</dbReference>
<proteinExistence type="predicted"/>
<comment type="caution">
    <text evidence="1">The sequence shown here is derived from an EMBL/GenBank/DDBJ whole genome shotgun (WGS) entry which is preliminary data.</text>
</comment>
<dbReference type="EMBL" id="JASSZA010000004">
    <property type="protein sequence ID" value="KAK2114433.1"/>
    <property type="molecule type" value="Genomic_DNA"/>
</dbReference>
<feature type="non-terminal residue" evidence="1">
    <location>
        <position position="1"/>
    </location>
</feature>
<evidence type="ECO:0000313" key="2">
    <source>
        <dbReference type="Proteomes" id="UP001266305"/>
    </source>
</evidence>
<protein>
    <submittedName>
        <fullName evidence="1">Uncharacterized protein</fullName>
    </submittedName>
</protein>
<sequence length="54" mass="6144">HSRLPVLGFTPDVHTPTRYLRTKHLLLANCNYSRKSRRDSWVAESFAGTGVPSF</sequence>
<accession>A0ABQ9VYH5</accession>
<gene>
    <name evidence="1" type="ORF">P7K49_008699</name>
</gene>
<reference evidence="1 2" key="1">
    <citation type="submission" date="2023-05" db="EMBL/GenBank/DDBJ databases">
        <title>B98-5 Cell Line De Novo Hybrid Assembly: An Optical Mapping Approach.</title>
        <authorList>
            <person name="Kananen K."/>
            <person name="Auerbach J.A."/>
            <person name="Kautto E."/>
            <person name="Blachly J.S."/>
        </authorList>
    </citation>
    <scope>NUCLEOTIDE SEQUENCE [LARGE SCALE GENOMIC DNA]</scope>
    <source>
        <strain evidence="1">B95-8</strain>
        <tissue evidence="1">Cell line</tissue>
    </source>
</reference>
<feature type="non-terminal residue" evidence="1">
    <location>
        <position position="54"/>
    </location>
</feature>